<accession>A0A482WEH9</accession>
<dbReference type="PANTHER" id="PTHR15901">
    <property type="entry name" value="TESTICULAR HAPLOID EXPRESSED GENE PROTEIN"/>
    <property type="match status" value="1"/>
</dbReference>
<dbReference type="InterPro" id="IPR006623">
    <property type="entry name" value="THEG"/>
</dbReference>
<dbReference type="Pfam" id="PF14912">
    <property type="entry name" value="THEG"/>
    <property type="match status" value="2"/>
</dbReference>
<dbReference type="OrthoDB" id="25466at2759"/>
<gene>
    <name evidence="2" type="ORF">BDFB_001204</name>
</gene>
<sequence>MLALPKNPVEKYQPPPPETFKTFGPVEDGIAFRCDHLSRPFIRMLYENRRLYKAKDPVYEKKITKVLDKSWDAIYNYYRKILRNRRLKRLKRKREKELAKKPKGKALEKIEQERKERLGILSTPKKVFLPEKIPRKWKALEELLRDIDRLALPKEYHIIPPREVGVVSKAALEYEITEAIMKLYTIPERMKGRQSDPCLGYVKKSALRATCSPRVEKLAQPSFSAREAKKHDEDKYDPWVISKNALKYKPSARILELAKPFERE</sequence>
<dbReference type="InterPro" id="IPR042401">
    <property type="entry name" value="SPMAP2-like"/>
</dbReference>
<protein>
    <submittedName>
        <fullName evidence="2">THEG domain containing protein</fullName>
    </submittedName>
</protein>
<dbReference type="EMBL" id="QDEB01003968">
    <property type="protein sequence ID" value="RZC42898.1"/>
    <property type="molecule type" value="Genomic_DNA"/>
</dbReference>
<organism evidence="2 3">
    <name type="scientific">Asbolus verrucosus</name>
    <name type="common">Desert ironclad beetle</name>
    <dbReference type="NCBI Taxonomy" id="1661398"/>
    <lineage>
        <taxon>Eukaryota</taxon>
        <taxon>Metazoa</taxon>
        <taxon>Ecdysozoa</taxon>
        <taxon>Arthropoda</taxon>
        <taxon>Hexapoda</taxon>
        <taxon>Insecta</taxon>
        <taxon>Pterygota</taxon>
        <taxon>Neoptera</taxon>
        <taxon>Endopterygota</taxon>
        <taxon>Coleoptera</taxon>
        <taxon>Polyphaga</taxon>
        <taxon>Cucujiformia</taxon>
        <taxon>Tenebrionidae</taxon>
        <taxon>Pimeliinae</taxon>
        <taxon>Asbolus</taxon>
    </lineage>
</organism>
<reference evidence="2 3" key="1">
    <citation type="submission" date="2017-03" db="EMBL/GenBank/DDBJ databases">
        <title>Genome of the blue death feigning beetle - Asbolus verrucosus.</title>
        <authorList>
            <person name="Rider S.D."/>
        </authorList>
    </citation>
    <scope>NUCLEOTIDE SEQUENCE [LARGE SCALE GENOMIC DNA]</scope>
    <source>
        <strain evidence="2">Butters</strain>
        <tissue evidence="2">Head and leg muscle</tissue>
    </source>
</reference>
<dbReference type="AlphaFoldDB" id="A0A482WEH9"/>
<evidence type="ECO:0000256" key="1">
    <source>
        <dbReference type="ARBA" id="ARBA00022737"/>
    </source>
</evidence>
<dbReference type="PANTHER" id="PTHR15901:SF16">
    <property type="entry name" value="TESTICULAR HAPLOID EXPRESSED GENE PROTEIN"/>
    <property type="match status" value="1"/>
</dbReference>
<name>A0A482WEH9_ASBVE</name>
<comment type="caution">
    <text evidence="2">The sequence shown here is derived from an EMBL/GenBank/DDBJ whole genome shotgun (WGS) entry which is preliminary data.</text>
</comment>
<keyword evidence="1" id="KW-0677">Repeat</keyword>
<dbReference type="SMART" id="SM00705">
    <property type="entry name" value="THEG"/>
    <property type="match status" value="2"/>
</dbReference>
<evidence type="ECO:0000313" key="3">
    <source>
        <dbReference type="Proteomes" id="UP000292052"/>
    </source>
</evidence>
<dbReference type="Proteomes" id="UP000292052">
    <property type="component" value="Unassembled WGS sequence"/>
</dbReference>
<evidence type="ECO:0000313" key="2">
    <source>
        <dbReference type="EMBL" id="RZC42898.1"/>
    </source>
</evidence>
<keyword evidence="3" id="KW-1185">Reference proteome</keyword>
<proteinExistence type="predicted"/>